<evidence type="ECO:0000256" key="1">
    <source>
        <dbReference type="SAM" id="MobiDB-lite"/>
    </source>
</evidence>
<feature type="compositionally biased region" description="Polar residues" evidence="1">
    <location>
        <begin position="35"/>
        <end position="55"/>
    </location>
</feature>
<proteinExistence type="predicted"/>
<evidence type="ECO:0000313" key="2">
    <source>
        <dbReference type="Ensembl" id="ENSCUSP00005028746.1"/>
    </source>
</evidence>
<organism evidence="2 3">
    <name type="scientific">Catharus ustulatus</name>
    <name type="common">Russet-backed thrush</name>
    <name type="synonym">Hylocichla ustulatus</name>
    <dbReference type="NCBI Taxonomy" id="91951"/>
    <lineage>
        <taxon>Eukaryota</taxon>
        <taxon>Metazoa</taxon>
        <taxon>Chordata</taxon>
        <taxon>Craniata</taxon>
        <taxon>Vertebrata</taxon>
        <taxon>Euteleostomi</taxon>
        <taxon>Archelosauria</taxon>
        <taxon>Archosauria</taxon>
        <taxon>Dinosauria</taxon>
        <taxon>Saurischia</taxon>
        <taxon>Theropoda</taxon>
        <taxon>Coelurosauria</taxon>
        <taxon>Aves</taxon>
        <taxon>Neognathae</taxon>
        <taxon>Neoaves</taxon>
        <taxon>Telluraves</taxon>
        <taxon>Australaves</taxon>
        <taxon>Passeriformes</taxon>
        <taxon>Turdidae</taxon>
        <taxon>Catharus</taxon>
    </lineage>
</organism>
<dbReference type="Proteomes" id="UP000694563">
    <property type="component" value="Chromosome 21"/>
</dbReference>
<dbReference type="AlphaFoldDB" id="A0A8C3YA49"/>
<name>A0A8C3YA49_CATUS</name>
<evidence type="ECO:0000313" key="3">
    <source>
        <dbReference type="Proteomes" id="UP000694563"/>
    </source>
</evidence>
<protein>
    <submittedName>
        <fullName evidence="2">Uncharacterized protein</fullName>
    </submittedName>
</protein>
<sequence>MGQLVPPATHPLVWHPTALCNILQHHTAPCSIPQHPTASHSILQHPTTSHSIPHTLQHHTASHSTLQHPTASHSTLQHPTIGKDLKGLEGISKIILFHPCHGQGPLPLSQAAPAPMSNLALGTARDPGAATAALGTLCQGLRNLTGNNSLPIFNLNLPYLN</sequence>
<feature type="compositionally biased region" description="Polar residues" evidence="1">
    <location>
        <begin position="62"/>
        <end position="78"/>
    </location>
</feature>
<dbReference type="Ensembl" id="ENSCUST00005029737.1">
    <property type="protein sequence ID" value="ENSCUSP00005028746.1"/>
    <property type="gene ID" value="ENSCUSG00005017506.1"/>
</dbReference>
<reference evidence="2" key="2">
    <citation type="submission" date="2025-08" db="UniProtKB">
        <authorList>
            <consortium name="Ensembl"/>
        </authorList>
    </citation>
    <scope>IDENTIFICATION</scope>
</reference>
<reference evidence="2" key="3">
    <citation type="submission" date="2025-09" db="UniProtKB">
        <authorList>
            <consortium name="Ensembl"/>
        </authorList>
    </citation>
    <scope>IDENTIFICATION</scope>
</reference>
<feature type="region of interest" description="Disordered" evidence="1">
    <location>
        <begin position="35"/>
        <end position="81"/>
    </location>
</feature>
<accession>A0A8C3YA49</accession>
<keyword evidence="3" id="KW-1185">Reference proteome</keyword>
<reference evidence="2" key="1">
    <citation type="submission" date="2020-10" db="EMBL/GenBank/DDBJ databases">
        <title>Catharus ustulatus (Swainson's thrush) genome, bCatUst1, primary haplotype v2.</title>
        <authorList>
            <person name="Delmore K."/>
            <person name="Vafadar M."/>
            <person name="Formenti G."/>
            <person name="Chow W."/>
            <person name="Pelan S."/>
            <person name="Howe K."/>
            <person name="Rhie A."/>
            <person name="Mountcastle J."/>
            <person name="Haase B."/>
            <person name="Fedrigo O."/>
            <person name="Jarvis E.D."/>
        </authorList>
    </citation>
    <scope>NUCLEOTIDE SEQUENCE [LARGE SCALE GENOMIC DNA]</scope>
</reference>